<dbReference type="EMBL" id="BOMM01000016">
    <property type="protein sequence ID" value="GIE10683.1"/>
    <property type="molecule type" value="Genomic_DNA"/>
</dbReference>
<gene>
    <name evidence="2" type="ORF">Afe05nite_25230</name>
</gene>
<evidence type="ECO:0000313" key="3">
    <source>
        <dbReference type="Proteomes" id="UP000598174"/>
    </source>
</evidence>
<organism evidence="2 3">
    <name type="scientific">Paractinoplanes ferrugineus</name>
    <dbReference type="NCBI Taxonomy" id="113564"/>
    <lineage>
        <taxon>Bacteria</taxon>
        <taxon>Bacillati</taxon>
        <taxon>Actinomycetota</taxon>
        <taxon>Actinomycetes</taxon>
        <taxon>Micromonosporales</taxon>
        <taxon>Micromonosporaceae</taxon>
        <taxon>Paractinoplanes</taxon>
    </lineage>
</organism>
<sequence length="244" mass="25601">MSADHPLAAVLAALRSIFGTADRLPGVTPGLLVHDAAGWTPAARLAGDLLPVLLARAERRWRAQPHVAASLAWKAYTYWLTLPAVLGFAVARRVPLLTGDAVLVRFDDPRTLVTLGVRADVAVAVLPGDPFAGRPGVEVVAGAGELLAALRRSLLDEHLMPLLDALQVTRIGRRVLLGSLASAMAYGLTRTPEPAGPVLAALGLGGLVEIVPPGVVQRRTCCLAFTLAQPKLCTDCCLPARACQ</sequence>
<evidence type="ECO:0000259" key="1">
    <source>
        <dbReference type="Pfam" id="PF11575"/>
    </source>
</evidence>
<reference evidence="2" key="1">
    <citation type="submission" date="2021-01" db="EMBL/GenBank/DDBJ databases">
        <title>Whole genome shotgun sequence of Actinoplanes ferrugineus NBRC 15555.</title>
        <authorList>
            <person name="Komaki H."/>
            <person name="Tamura T."/>
        </authorList>
    </citation>
    <scope>NUCLEOTIDE SEQUENCE</scope>
    <source>
        <strain evidence="2">NBRC 15555</strain>
    </source>
</reference>
<name>A0A919MCF0_9ACTN</name>
<keyword evidence="3" id="KW-1185">Reference proteome</keyword>
<dbReference type="GO" id="GO:0051537">
    <property type="term" value="F:2 iron, 2 sulfur cluster binding"/>
    <property type="evidence" value="ECO:0007669"/>
    <property type="project" value="InterPro"/>
</dbReference>
<comment type="caution">
    <text evidence="2">The sequence shown here is derived from an EMBL/GenBank/DDBJ whole genome shotgun (WGS) entry which is preliminary data.</text>
</comment>
<protein>
    <recommendedName>
        <fullName evidence="1">Ferric siderophore reductase C-terminal domain-containing protein</fullName>
    </recommendedName>
</protein>
<dbReference type="Proteomes" id="UP000598174">
    <property type="component" value="Unassembled WGS sequence"/>
</dbReference>
<proteinExistence type="predicted"/>
<dbReference type="Pfam" id="PF11575">
    <property type="entry name" value="FhuF_C"/>
    <property type="match status" value="1"/>
</dbReference>
<dbReference type="InterPro" id="IPR024726">
    <property type="entry name" value="FhuF_C"/>
</dbReference>
<evidence type="ECO:0000313" key="2">
    <source>
        <dbReference type="EMBL" id="GIE10683.1"/>
    </source>
</evidence>
<dbReference type="AlphaFoldDB" id="A0A919MCF0"/>
<accession>A0A919MCF0</accession>
<feature type="domain" description="Ferric siderophore reductase C-terminal" evidence="1">
    <location>
        <begin position="218"/>
        <end position="238"/>
    </location>
</feature>